<feature type="repeat" description="PPR" evidence="2">
    <location>
        <begin position="22"/>
        <end position="56"/>
    </location>
</feature>
<dbReference type="InterPro" id="IPR046960">
    <property type="entry name" value="PPR_At4g14850-like_plant"/>
</dbReference>
<dbReference type="InterPro" id="IPR002885">
    <property type="entry name" value="PPR_rpt"/>
</dbReference>
<gene>
    <name evidence="3" type="ORF">V6N11_040785</name>
</gene>
<proteinExistence type="predicted"/>
<reference evidence="3 4" key="1">
    <citation type="journal article" date="2024" name="G3 (Bethesda)">
        <title>Genome assembly of Hibiscus sabdariffa L. provides insights into metabolisms of medicinal natural products.</title>
        <authorList>
            <person name="Kim T."/>
        </authorList>
    </citation>
    <scope>NUCLEOTIDE SEQUENCE [LARGE SCALE GENOMIC DNA]</scope>
    <source>
        <strain evidence="3">TK-2024</strain>
        <tissue evidence="3">Old leaves</tissue>
    </source>
</reference>
<protein>
    <recommendedName>
        <fullName evidence="5">Pentatricopeptide repeat-containing protein</fullName>
    </recommendedName>
</protein>
<accession>A0ABR2RIJ6</accession>
<dbReference type="Proteomes" id="UP001396334">
    <property type="component" value="Unassembled WGS sequence"/>
</dbReference>
<dbReference type="PROSITE" id="PS51375">
    <property type="entry name" value="PPR"/>
    <property type="match status" value="3"/>
</dbReference>
<name>A0ABR2RIJ6_9ROSI</name>
<keyword evidence="1" id="KW-0677">Repeat</keyword>
<evidence type="ECO:0000313" key="4">
    <source>
        <dbReference type="Proteomes" id="UP001396334"/>
    </source>
</evidence>
<dbReference type="PANTHER" id="PTHR47926">
    <property type="entry name" value="PENTATRICOPEPTIDE REPEAT-CONTAINING PROTEIN"/>
    <property type="match status" value="1"/>
</dbReference>
<feature type="repeat" description="PPR" evidence="2">
    <location>
        <begin position="188"/>
        <end position="222"/>
    </location>
</feature>
<evidence type="ECO:0008006" key="5">
    <source>
        <dbReference type="Google" id="ProtNLM"/>
    </source>
</evidence>
<dbReference type="Pfam" id="PF13041">
    <property type="entry name" value="PPR_2"/>
    <property type="match status" value="1"/>
</dbReference>
<dbReference type="PANTHER" id="PTHR47926:SF519">
    <property type="entry name" value="DYW DOMAIN-CONTAINING PROTEIN"/>
    <property type="match status" value="1"/>
</dbReference>
<keyword evidence="4" id="KW-1185">Reference proteome</keyword>
<dbReference type="NCBIfam" id="TIGR00756">
    <property type="entry name" value="PPR"/>
    <property type="match status" value="3"/>
</dbReference>
<dbReference type="InterPro" id="IPR011990">
    <property type="entry name" value="TPR-like_helical_dom_sf"/>
</dbReference>
<sequence>MYTKSGDPMMTRVIFDRMEYRNTLSWNVMISLHMQHRRVDLAREQFENMSERDIVTWNSMIAGYNQNGYDLDALCTFGNMLKDSLLLPDKFTFINALSACANLEMLILGEQIHARLVSTDFDTYGPVGNALISMYAKSGGVQMARKTVEQSAVSRLDVIAFTSLLDGYVKLGDLKPARRLFDSLRYRDVVAWTAMIVGYLQNGVNNDALELFRLMVREGPKPNHFTLAAMLSVSSSLTSLNHGKQIHASEIRTGQASLVSVNNALITMYARAGSINCARKVFNQIHWFKDIVSWTSMIMALAQQGLGEEALEHLKSCWQPGLSLTI</sequence>
<comment type="caution">
    <text evidence="3">The sequence shown here is derived from an EMBL/GenBank/DDBJ whole genome shotgun (WGS) entry which is preliminary data.</text>
</comment>
<evidence type="ECO:0000256" key="2">
    <source>
        <dbReference type="PROSITE-ProRule" id="PRU00708"/>
    </source>
</evidence>
<dbReference type="Pfam" id="PF01535">
    <property type="entry name" value="PPR"/>
    <property type="match status" value="4"/>
</dbReference>
<feature type="repeat" description="PPR" evidence="2">
    <location>
        <begin position="157"/>
        <end position="187"/>
    </location>
</feature>
<evidence type="ECO:0000256" key="1">
    <source>
        <dbReference type="ARBA" id="ARBA00022737"/>
    </source>
</evidence>
<evidence type="ECO:0000313" key="3">
    <source>
        <dbReference type="EMBL" id="KAK9012748.1"/>
    </source>
</evidence>
<dbReference type="EMBL" id="JBBPBN010000022">
    <property type="protein sequence ID" value="KAK9012748.1"/>
    <property type="molecule type" value="Genomic_DNA"/>
</dbReference>
<dbReference type="Gene3D" id="1.25.40.10">
    <property type="entry name" value="Tetratricopeptide repeat domain"/>
    <property type="match status" value="3"/>
</dbReference>
<organism evidence="3 4">
    <name type="scientific">Hibiscus sabdariffa</name>
    <name type="common">roselle</name>
    <dbReference type="NCBI Taxonomy" id="183260"/>
    <lineage>
        <taxon>Eukaryota</taxon>
        <taxon>Viridiplantae</taxon>
        <taxon>Streptophyta</taxon>
        <taxon>Embryophyta</taxon>
        <taxon>Tracheophyta</taxon>
        <taxon>Spermatophyta</taxon>
        <taxon>Magnoliopsida</taxon>
        <taxon>eudicotyledons</taxon>
        <taxon>Gunneridae</taxon>
        <taxon>Pentapetalae</taxon>
        <taxon>rosids</taxon>
        <taxon>malvids</taxon>
        <taxon>Malvales</taxon>
        <taxon>Malvaceae</taxon>
        <taxon>Malvoideae</taxon>
        <taxon>Hibiscus</taxon>
    </lineage>
</organism>